<name>A0A1I4Q099_9FIRM</name>
<evidence type="ECO:0000256" key="5">
    <source>
        <dbReference type="ARBA" id="ARBA00022692"/>
    </source>
</evidence>
<feature type="transmembrane region" description="Helical" evidence="8">
    <location>
        <begin position="224"/>
        <end position="242"/>
    </location>
</feature>
<evidence type="ECO:0000256" key="8">
    <source>
        <dbReference type="RuleBase" id="RU363041"/>
    </source>
</evidence>
<proteinExistence type="inferred from homology"/>
<dbReference type="OrthoDB" id="7843147at2"/>
<feature type="transmembrane region" description="Helical" evidence="8">
    <location>
        <begin position="48"/>
        <end position="68"/>
    </location>
</feature>
<evidence type="ECO:0000256" key="1">
    <source>
        <dbReference type="ARBA" id="ARBA00004651"/>
    </source>
</evidence>
<feature type="transmembrane region" description="Helical" evidence="8">
    <location>
        <begin position="102"/>
        <end position="120"/>
    </location>
</feature>
<keyword evidence="6 8" id="KW-1133">Transmembrane helix</keyword>
<comment type="subcellular location">
    <subcellularLocation>
        <location evidence="1 8">Cell membrane</location>
        <topology evidence="1 8">Multi-pass membrane protein</topology>
    </subcellularLocation>
</comment>
<evidence type="ECO:0000256" key="3">
    <source>
        <dbReference type="ARBA" id="ARBA00022448"/>
    </source>
</evidence>
<dbReference type="Proteomes" id="UP000199520">
    <property type="component" value="Unassembled WGS sequence"/>
</dbReference>
<keyword evidence="5 8" id="KW-0812">Transmembrane</keyword>
<feature type="transmembrane region" description="Helical" evidence="8">
    <location>
        <begin position="75"/>
        <end position="96"/>
    </location>
</feature>
<dbReference type="PANTHER" id="PTHR30269:SF37">
    <property type="entry name" value="MEMBRANE TRANSPORTER PROTEIN"/>
    <property type="match status" value="1"/>
</dbReference>
<feature type="transmembrane region" description="Helical" evidence="8">
    <location>
        <begin position="12"/>
        <end position="42"/>
    </location>
</feature>
<dbReference type="GO" id="GO:0005886">
    <property type="term" value="C:plasma membrane"/>
    <property type="evidence" value="ECO:0007669"/>
    <property type="project" value="UniProtKB-SubCell"/>
</dbReference>
<dbReference type="RefSeq" id="WP_090944168.1">
    <property type="nucleotide sequence ID" value="NZ_FOTS01000079.1"/>
</dbReference>
<dbReference type="Pfam" id="PF01925">
    <property type="entry name" value="TauE"/>
    <property type="match status" value="1"/>
</dbReference>
<comment type="similarity">
    <text evidence="2 8">Belongs to the 4-toluene sulfonate uptake permease (TSUP) (TC 2.A.102) family.</text>
</comment>
<dbReference type="InterPro" id="IPR002781">
    <property type="entry name" value="TM_pro_TauE-like"/>
</dbReference>
<gene>
    <name evidence="9" type="ORF">SAMN04490355_107911</name>
</gene>
<accession>A0A1I4Q099</accession>
<feature type="transmembrane region" description="Helical" evidence="8">
    <location>
        <begin position="200"/>
        <end position="218"/>
    </location>
</feature>
<evidence type="ECO:0000256" key="2">
    <source>
        <dbReference type="ARBA" id="ARBA00009142"/>
    </source>
</evidence>
<dbReference type="PANTHER" id="PTHR30269">
    <property type="entry name" value="TRANSMEMBRANE PROTEIN YFCA"/>
    <property type="match status" value="1"/>
</dbReference>
<evidence type="ECO:0000256" key="6">
    <source>
        <dbReference type="ARBA" id="ARBA00022989"/>
    </source>
</evidence>
<keyword evidence="10" id="KW-1185">Reference proteome</keyword>
<evidence type="ECO:0000313" key="9">
    <source>
        <dbReference type="EMBL" id="SFM33492.1"/>
    </source>
</evidence>
<evidence type="ECO:0000313" key="10">
    <source>
        <dbReference type="Proteomes" id="UP000199520"/>
    </source>
</evidence>
<reference evidence="10" key="1">
    <citation type="submission" date="2016-10" db="EMBL/GenBank/DDBJ databases">
        <authorList>
            <person name="Varghese N."/>
            <person name="Submissions S."/>
        </authorList>
    </citation>
    <scope>NUCLEOTIDE SEQUENCE [LARGE SCALE GENOMIC DNA]</scope>
    <source>
        <strain evidence="10">DSM 13327</strain>
    </source>
</reference>
<dbReference type="EMBL" id="FOTS01000079">
    <property type="protein sequence ID" value="SFM33492.1"/>
    <property type="molecule type" value="Genomic_DNA"/>
</dbReference>
<evidence type="ECO:0000256" key="7">
    <source>
        <dbReference type="ARBA" id="ARBA00023136"/>
    </source>
</evidence>
<organism evidence="9 10">
    <name type="scientific">Pelosinus propionicus DSM 13327</name>
    <dbReference type="NCBI Taxonomy" id="1123291"/>
    <lineage>
        <taxon>Bacteria</taxon>
        <taxon>Bacillati</taxon>
        <taxon>Bacillota</taxon>
        <taxon>Negativicutes</taxon>
        <taxon>Selenomonadales</taxon>
        <taxon>Sporomusaceae</taxon>
        <taxon>Pelosinus</taxon>
    </lineage>
</organism>
<keyword evidence="7 8" id="KW-0472">Membrane</keyword>
<dbReference type="STRING" id="1123291.SAMN04490355_107911"/>
<feature type="transmembrane region" description="Helical" evidence="8">
    <location>
        <begin position="132"/>
        <end position="158"/>
    </location>
</feature>
<feature type="transmembrane region" description="Helical" evidence="8">
    <location>
        <begin position="170"/>
        <end position="188"/>
    </location>
</feature>
<protein>
    <recommendedName>
        <fullName evidence="8">Probable membrane transporter protein</fullName>
    </recommendedName>
</protein>
<keyword evidence="4 8" id="KW-1003">Cell membrane</keyword>
<dbReference type="InterPro" id="IPR052017">
    <property type="entry name" value="TSUP"/>
</dbReference>
<dbReference type="AlphaFoldDB" id="A0A1I4Q099"/>
<sequence length="245" mass="27042">MYDFFQTYLWSSAVVIILVASFMQSLTGFGLAVIAAPLLIIIYDPKEVVLILQILSLAISVVFSVILRKNVDWKFVLILSLGSLLGQPMGLVIYHFVPSNMLKIFISLLILFFLLVKQISCKSIQETQGKSFIVGLISGILNTSTALPGPPLILYLTLSNREKTSMRATSIVYFAFLNLTAIIGFIISQKDLSTAVSHTVTMLPAAIVGLILGNLLFPYLSQNLFQKIIFIMMAFSSVYTICSIL</sequence>
<keyword evidence="3" id="KW-0813">Transport</keyword>
<evidence type="ECO:0000256" key="4">
    <source>
        <dbReference type="ARBA" id="ARBA00022475"/>
    </source>
</evidence>